<reference evidence="1 2" key="1">
    <citation type="submission" date="2022-09" db="EMBL/GenBank/DDBJ databases">
        <title>Genome sequencing of Flavivirga sp. MEBiC05379.</title>
        <authorList>
            <person name="Oh H.-M."/>
            <person name="Kwon K.K."/>
            <person name="Park M.J."/>
            <person name="Yang S.-H."/>
        </authorList>
    </citation>
    <scope>NUCLEOTIDE SEQUENCE [LARGE SCALE GENOMIC DNA]</scope>
    <source>
        <strain evidence="1 2">MEBiC05379</strain>
    </source>
</reference>
<accession>A0ABU7XVU7</accession>
<comment type="caution">
    <text evidence="1">The sequence shown here is derived from an EMBL/GenBank/DDBJ whole genome shotgun (WGS) entry which is preliminary data.</text>
</comment>
<evidence type="ECO:0000313" key="2">
    <source>
        <dbReference type="Proteomes" id="UP001337305"/>
    </source>
</evidence>
<protein>
    <submittedName>
        <fullName evidence="1">Uncharacterized protein</fullName>
    </submittedName>
</protein>
<keyword evidence="2" id="KW-1185">Reference proteome</keyword>
<gene>
    <name evidence="1" type="ORF">N1F79_15320</name>
</gene>
<dbReference type="Proteomes" id="UP001337305">
    <property type="component" value="Unassembled WGS sequence"/>
</dbReference>
<name>A0ABU7XVU7_9FLAO</name>
<sequence>MKNLKSILKKWLIIKRFVHIKSSEDYNSERLNQINRSNNDLPMFI</sequence>
<dbReference type="EMBL" id="JAODOP010000004">
    <property type="protein sequence ID" value="MEF3834506.1"/>
    <property type="molecule type" value="Genomic_DNA"/>
</dbReference>
<evidence type="ECO:0000313" key="1">
    <source>
        <dbReference type="EMBL" id="MEF3834506.1"/>
    </source>
</evidence>
<dbReference type="RefSeq" id="WP_303306829.1">
    <property type="nucleotide sequence ID" value="NZ_JAODOP010000004.1"/>
</dbReference>
<organism evidence="1 2">
    <name type="scientific">Flavivirga spongiicola</name>
    <dbReference type="NCBI Taxonomy" id="421621"/>
    <lineage>
        <taxon>Bacteria</taxon>
        <taxon>Pseudomonadati</taxon>
        <taxon>Bacteroidota</taxon>
        <taxon>Flavobacteriia</taxon>
        <taxon>Flavobacteriales</taxon>
        <taxon>Flavobacteriaceae</taxon>
        <taxon>Flavivirga</taxon>
    </lineage>
</organism>
<proteinExistence type="predicted"/>